<name>A0A9N8WKD0_9GLOM</name>
<dbReference type="AlphaFoldDB" id="A0A9N8WKD0"/>
<dbReference type="EMBL" id="CAJVPV010001102">
    <property type="protein sequence ID" value="CAG8486422.1"/>
    <property type="molecule type" value="Genomic_DNA"/>
</dbReference>
<dbReference type="Proteomes" id="UP000789342">
    <property type="component" value="Unassembled WGS sequence"/>
</dbReference>
<keyword evidence="2" id="KW-1185">Reference proteome</keyword>
<protein>
    <submittedName>
        <fullName evidence="1">4948_t:CDS:1</fullName>
    </submittedName>
</protein>
<proteinExistence type="predicted"/>
<evidence type="ECO:0000313" key="2">
    <source>
        <dbReference type="Proteomes" id="UP000789342"/>
    </source>
</evidence>
<dbReference type="OrthoDB" id="2307807at2759"/>
<comment type="caution">
    <text evidence="1">The sequence shown here is derived from an EMBL/GenBank/DDBJ whole genome shotgun (WGS) entry which is preliminary data.</text>
</comment>
<accession>A0A9N8WKD0</accession>
<feature type="non-terminal residue" evidence="1">
    <location>
        <position position="267"/>
    </location>
</feature>
<reference evidence="1" key="1">
    <citation type="submission" date="2021-06" db="EMBL/GenBank/DDBJ databases">
        <authorList>
            <person name="Kallberg Y."/>
            <person name="Tangrot J."/>
            <person name="Rosling A."/>
        </authorList>
    </citation>
    <scope>NUCLEOTIDE SEQUENCE</scope>
    <source>
        <strain evidence="1">CL551</strain>
    </source>
</reference>
<sequence length="267" mass="29363">NDCLNLSDMPTTRLRSRKELLNLARDHILAAQQEKEMKAWEGVQPIIIAEMFHSKPTSDHGKVAGKIAFLTCAWNNRLFGFDRENHIVSPNSYFTADVSIRPLDLPPSPAGLKLNSDGGAYPTIVVEVGKSEFLSSLHSLSTYYFSPRTNIQICLTIKLFPICQDGTMAMPALRYLRTNQNQTVPDVVISFGTAPLNRSAINFLLNNMGVPSVDITGIGFAATICNAPSIPNYQLHIPAVELFNGSPSGVPAKAINSSIWIYRNCKI</sequence>
<gene>
    <name evidence="1" type="ORF">AMORRO_LOCUS2565</name>
</gene>
<evidence type="ECO:0000313" key="1">
    <source>
        <dbReference type="EMBL" id="CAG8486422.1"/>
    </source>
</evidence>
<organism evidence="1 2">
    <name type="scientific">Acaulospora morrowiae</name>
    <dbReference type="NCBI Taxonomy" id="94023"/>
    <lineage>
        <taxon>Eukaryota</taxon>
        <taxon>Fungi</taxon>
        <taxon>Fungi incertae sedis</taxon>
        <taxon>Mucoromycota</taxon>
        <taxon>Glomeromycotina</taxon>
        <taxon>Glomeromycetes</taxon>
        <taxon>Diversisporales</taxon>
        <taxon>Acaulosporaceae</taxon>
        <taxon>Acaulospora</taxon>
    </lineage>
</organism>